<dbReference type="Proteomes" id="UP001576774">
    <property type="component" value="Unassembled WGS sequence"/>
</dbReference>
<organism evidence="1 2">
    <name type="scientific">Floridaenema aerugineum BLCC-F46</name>
    <dbReference type="NCBI Taxonomy" id="3153654"/>
    <lineage>
        <taxon>Bacteria</taxon>
        <taxon>Bacillati</taxon>
        <taxon>Cyanobacteriota</taxon>
        <taxon>Cyanophyceae</taxon>
        <taxon>Oscillatoriophycideae</taxon>
        <taxon>Aerosakkonematales</taxon>
        <taxon>Aerosakkonemataceae</taxon>
        <taxon>Floridanema</taxon>
        <taxon>Floridanema aerugineum</taxon>
    </lineage>
</organism>
<evidence type="ECO:0000313" key="2">
    <source>
        <dbReference type="Proteomes" id="UP001576774"/>
    </source>
</evidence>
<gene>
    <name evidence="1" type="ORF">ACE1CC_06880</name>
</gene>
<evidence type="ECO:0000313" key="1">
    <source>
        <dbReference type="EMBL" id="MFB2876599.1"/>
    </source>
</evidence>
<keyword evidence="2" id="KW-1185">Reference proteome</keyword>
<reference evidence="1 2" key="1">
    <citation type="submission" date="2024-09" db="EMBL/GenBank/DDBJ databases">
        <title>Floridaenema gen nov. (Aerosakkonemataceae, Aerosakkonematales ord. nov., Cyanobacteria) from benthic tropical and subtropical fresh waters, with the description of four new species.</title>
        <authorList>
            <person name="Moretto J.A."/>
            <person name="Berthold D.E."/>
            <person name="Lefler F.W."/>
            <person name="Huang I.-S."/>
            <person name="Laughinghouse H. IV."/>
        </authorList>
    </citation>
    <scope>NUCLEOTIDE SEQUENCE [LARGE SCALE GENOMIC DNA]</scope>
    <source>
        <strain evidence="1 2">BLCC-F46</strain>
    </source>
</reference>
<protein>
    <recommendedName>
        <fullName evidence="3">Restriction endonuclease subunit S</fullName>
    </recommendedName>
</protein>
<name>A0ABV4X1G3_9CYAN</name>
<evidence type="ECO:0008006" key="3">
    <source>
        <dbReference type="Google" id="ProtNLM"/>
    </source>
</evidence>
<dbReference type="RefSeq" id="WP_413269726.1">
    <property type="nucleotide sequence ID" value="NZ_JBHFNQ010000055.1"/>
</dbReference>
<dbReference type="EMBL" id="JBHFNQ010000055">
    <property type="protein sequence ID" value="MFB2876599.1"/>
    <property type="molecule type" value="Genomic_DNA"/>
</dbReference>
<accession>A0ABV4X1G3</accession>
<comment type="caution">
    <text evidence="1">The sequence shown here is derived from an EMBL/GenBank/DDBJ whole genome shotgun (WGS) entry which is preliminary data.</text>
</comment>
<proteinExistence type="predicted"/>
<sequence>MSIPSEIRNIIDRINQEINETEQEATEGISLVRPILSQFPENVALTQFFAYFSSILFFVEMCRTRRLPTIVEKISDSDVTDLEIEEAGEELGTLLGQVIEAKIGVRRIVERLQN</sequence>